<evidence type="ECO:0000256" key="1">
    <source>
        <dbReference type="SAM" id="SignalP"/>
    </source>
</evidence>
<accession>A0A5M5BVB3</accession>
<dbReference type="InterPro" id="IPR028028">
    <property type="entry name" value="DUF4450"/>
</dbReference>
<dbReference type="Proteomes" id="UP000323717">
    <property type="component" value="Unassembled WGS sequence"/>
</dbReference>
<protein>
    <submittedName>
        <fullName evidence="2">DUF4450 domain-containing protein</fullName>
    </submittedName>
</protein>
<evidence type="ECO:0000313" key="2">
    <source>
        <dbReference type="EMBL" id="KAA3931713.1"/>
    </source>
</evidence>
<dbReference type="AlphaFoldDB" id="A0A5M5BVB3"/>
<evidence type="ECO:0000313" key="3">
    <source>
        <dbReference type="Proteomes" id="UP000323717"/>
    </source>
</evidence>
<proteinExistence type="predicted"/>
<name>A0A5M5BVB3_BACOV</name>
<dbReference type="EMBL" id="VWLE01000994">
    <property type="protein sequence ID" value="KAA3931713.1"/>
    <property type="molecule type" value="Genomic_DNA"/>
</dbReference>
<feature type="signal peptide" evidence="1">
    <location>
        <begin position="1"/>
        <end position="29"/>
    </location>
</feature>
<feature type="non-terminal residue" evidence="2">
    <location>
        <position position="234"/>
    </location>
</feature>
<gene>
    <name evidence="2" type="ORF">F3D71_31390</name>
</gene>
<dbReference type="Pfam" id="PF14614">
    <property type="entry name" value="DUF4450"/>
    <property type="match status" value="1"/>
</dbReference>
<sequence length="234" mass="26086">MSYFHLNLILKGKLTVCCLLMLPAIPLNAQREAKQIGDFKESISLNEHLRGTKRTLQYRPDGDEFVCVNGKNRYTRALYGSHSPFRVETSDRPVFAFYNNGRGGNISFKVILRDGTELALDCTGHCESRYSAGKRTYYLTDPSWGKGELRISVLALADMDGAIWRFSPSNMPKGAILRWQHGGATGKRLSRNGDMGVDPADCFELPAEATDLVTGELALQKEVYLVRGEVPEGY</sequence>
<organism evidence="2 3">
    <name type="scientific">Bacteroides ovatus</name>
    <dbReference type="NCBI Taxonomy" id="28116"/>
    <lineage>
        <taxon>Bacteria</taxon>
        <taxon>Pseudomonadati</taxon>
        <taxon>Bacteroidota</taxon>
        <taxon>Bacteroidia</taxon>
        <taxon>Bacteroidales</taxon>
        <taxon>Bacteroidaceae</taxon>
        <taxon>Bacteroides</taxon>
    </lineage>
</organism>
<feature type="chain" id="PRO_5024463495" evidence="1">
    <location>
        <begin position="30"/>
        <end position="234"/>
    </location>
</feature>
<comment type="caution">
    <text evidence="2">The sequence shown here is derived from an EMBL/GenBank/DDBJ whole genome shotgun (WGS) entry which is preliminary data.</text>
</comment>
<reference evidence="2 3" key="1">
    <citation type="journal article" date="2019" name="Nat. Med.">
        <title>A library of human gut bacterial isolates paired with longitudinal multiomics data enables mechanistic microbiome research.</title>
        <authorList>
            <person name="Poyet M."/>
            <person name="Groussin M."/>
            <person name="Gibbons S.M."/>
            <person name="Avila-Pacheco J."/>
            <person name="Jiang X."/>
            <person name="Kearney S.M."/>
            <person name="Perrotta A.R."/>
            <person name="Berdy B."/>
            <person name="Zhao S."/>
            <person name="Lieberman T.D."/>
            <person name="Swanson P.K."/>
            <person name="Smith M."/>
            <person name="Roesemann S."/>
            <person name="Alexander J.E."/>
            <person name="Rich S.A."/>
            <person name="Livny J."/>
            <person name="Vlamakis H."/>
            <person name="Clish C."/>
            <person name="Bullock K."/>
            <person name="Deik A."/>
            <person name="Scott J."/>
            <person name="Pierce K.A."/>
            <person name="Xavier R.J."/>
            <person name="Alm E.J."/>
        </authorList>
    </citation>
    <scope>NUCLEOTIDE SEQUENCE [LARGE SCALE GENOMIC DNA]</scope>
    <source>
        <strain evidence="2 3">BIOML-A163</strain>
    </source>
</reference>
<keyword evidence="1" id="KW-0732">Signal</keyword>